<proteinExistence type="predicted"/>
<accession>A0A1Z3U7Z4</accession>
<protein>
    <submittedName>
        <fullName evidence="2">Chain-length determining protein</fullName>
    </submittedName>
</protein>
<dbReference type="GeneID" id="34016043"/>
<dbReference type="GO" id="GO:0005886">
    <property type="term" value="C:plasma membrane"/>
    <property type="evidence" value="ECO:0007669"/>
    <property type="project" value="TreeGrafter"/>
</dbReference>
<reference evidence="3 5" key="4">
    <citation type="journal article" date="2023" name="FEMS Microbes">
        <title>Whole genomes of deep-sea sponge-associated bacteria exhibit high novel natural product potential.</title>
        <authorList>
            <person name="Hesketh-Best P.J."/>
            <person name="January G.G."/>
            <person name="Koch M.J."/>
            <person name="Warburton P.J."/>
            <person name="Howell K.L."/>
            <person name="Upton M."/>
        </authorList>
    </citation>
    <scope>NUCLEOTIDE SEQUENCE [LARGE SCALE GENOMIC DNA]</scope>
    <source>
        <strain evidence="3 5">PC206-O</strain>
    </source>
</reference>
<dbReference type="AlphaFoldDB" id="A0A1Z3U7Z4"/>
<keyword evidence="5" id="KW-1185">Reference proteome</keyword>
<reference evidence="2" key="2">
    <citation type="submission" date="2017-12" db="EMBL/GenBank/DDBJ databases">
        <title>FDA dAtabase for Regulatory Grade micrObial Sequences (FDA-ARGOS): Supporting development and validation of Infectious Disease Dx tests.</title>
        <authorList>
            <person name="Campos J."/>
            <person name="Goldberg B."/>
            <person name="Tallon L."/>
            <person name="Sadzewicz L."/>
            <person name="Sengamalay N."/>
            <person name="Ott S."/>
            <person name="Godinez A."/>
            <person name="Nagaraj S."/>
            <person name="Vavikolanu K."/>
            <person name="Vyas G."/>
            <person name="Nadendla S."/>
            <person name="Aluvathingal J."/>
            <person name="Geyer C."/>
            <person name="Nandy P."/>
            <person name="Hobson J."/>
            <person name="Sichtig H."/>
        </authorList>
    </citation>
    <scope>NUCLEOTIDE SEQUENCE</scope>
    <source>
        <strain evidence="2">FDAARGOS_289</strain>
    </source>
</reference>
<evidence type="ECO:0000256" key="1">
    <source>
        <dbReference type="SAM" id="Phobius"/>
    </source>
</evidence>
<dbReference type="PANTHER" id="PTHR32309">
    <property type="entry name" value="TYROSINE-PROTEIN KINASE"/>
    <property type="match status" value="1"/>
</dbReference>
<evidence type="ECO:0000313" key="2">
    <source>
        <dbReference type="EMBL" id="ASE39417.1"/>
    </source>
</evidence>
<organism evidence="2 4">
    <name type="scientific">Brevundimonas vesicularis</name>
    <name type="common">Pseudomonas vesicularis</name>
    <dbReference type="NCBI Taxonomy" id="41276"/>
    <lineage>
        <taxon>Bacteria</taxon>
        <taxon>Pseudomonadati</taxon>
        <taxon>Pseudomonadota</taxon>
        <taxon>Alphaproteobacteria</taxon>
        <taxon>Caulobacterales</taxon>
        <taxon>Caulobacteraceae</taxon>
        <taxon>Brevundimonas</taxon>
    </lineage>
</organism>
<evidence type="ECO:0000313" key="4">
    <source>
        <dbReference type="Proteomes" id="UP000197050"/>
    </source>
</evidence>
<evidence type="ECO:0000313" key="5">
    <source>
        <dbReference type="Proteomes" id="UP001272940"/>
    </source>
</evidence>
<reference evidence="4" key="1">
    <citation type="submission" date="2017-06" db="EMBL/GenBank/DDBJ databases">
        <title>FDA dAtabase for Regulatory Grade micrObial Sequences (FDA-ARGOS): Supporting development and validation of Infectious Disease Dx tests.</title>
        <authorList>
            <person name="Minogue T."/>
            <person name="Wolcott M."/>
            <person name="Wasieloski L."/>
            <person name="Aguilar W."/>
            <person name="Moore D."/>
            <person name="Tallon L."/>
            <person name="Sadzewicz L."/>
            <person name="Sengamalay N."/>
            <person name="Ott S."/>
            <person name="Godinez A."/>
            <person name="Nagaraj S."/>
            <person name="Nadendla S."/>
            <person name="Geyer C."/>
            <person name="Sichtig H."/>
        </authorList>
    </citation>
    <scope>NUCLEOTIDE SEQUENCE [LARGE SCALE GENOMIC DNA]</scope>
    <source>
        <strain evidence="4">FDAARGOS_289</strain>
    </source>
</reference>
<reference evidence="3" key="3">
    <citation type="submission" date="2022-06" db="EMBL/GenBank/DDBJ databases">
        <authorList>
            <person name="Hesketh-Best P.J."/>
            <person name="Koch M.J."/>
        </authorList>
    </citation>
    <scope>NUCLEOTIDE SEQUENCE</scope>
    <source>
        <strain evidence="3">PC206-O</strain>
    </source>
</reference>
<evidence type="ECO:0000313" key="3">
    <source>
        <dbReference type="EMBL" id="MDX2335357.1"/>
    </source>
</evidence>
<dbReference type="PANTHER" id="PTHR32309:SF13">
    <property type="entry name" value="FERRIC ENTEROBACTIN TRANSPORT PROTEIN FEPE"/>
    <property type="match status" value="1"/>
</dbReference>
<dbReference type="EMBL" id="JAMYEC010000006">
    <property type="protein sequence ID" value="MDX2335357.1"/>
    <property type="molecule type" value="Genomic_DNA"/>
</dbReference>
<dbReference type="Proteomes" id="UP000197050">
    <property type="component" value="Chromosome"/>
</dbReference>
<name>A0A1Z3U7Z4_BREVE</name>
<feature type="transmembrane region" description="Helical" evidence="1">
    <location>
        <begin position="356"/>
        <end position="377"/>
    </location>
</feature>
<keyword evidence="1" id="KW-1133">Transmembrane helix</keyword>
<sequence length="387" mass="41975">MSDSKLTYLGPVPGLAEASGKKAFLQRVPIALVLVVGLPTLIAAIYFLLLASPRYVSEARFIVRAPAKEQPSSLGVALQGVGIASTQTDAFAVHEYVESPAALRELSRTLDLRRMYGKSAADPFSRVPKPWQSGSFDELHNGLKGYLTIGYNATTGISTLRVEAFSPKDAQAVAQQLLIGGERLINNLNERANQDAVSQAEMTVERARSRLVAIQGELTAFRNREQFFDPEQSASVSTELIGKLAVELATARAERALVAEQTPQSPTLPTLDGRIRALNAQLEVERGRIAGDNDSLVRKAGAYEAMILNRELASRAVTAASASLETAQIDARRQKLYLDRVVDPTLPSDASQPKRLLSILAVFATCLLIYGGGWLVWAGLRESRHHS</sequence>
<dbReference type="EMBL" id="CP022048">
    <property type="protein sequence ID" value="ASE39417.1"/>
    <property type="molecule type" value="Genomic_DNA"/>
</dbReference>
<keyword evidence="1" id="KW-0812">Transmembrane</keyword>
<dbReference type="InterPro" id="IPR050445">
    <property type="entry name" value="Bact_polysacc_biosynth/exp"/>
</dbReference>
<dbReference type="RefSeq" id="WP_066628933.1">
    <property type="nucleotide sequence ID" value="NZ_CP022048.2"/>
</dbReference>
<dbReference type="KEGG" id="bvc:CEP68_07800"/>
<dbReference type="Proteomes" id="UP001272940">
    <property type="component" value="Unassembled WGS sequence"/>
</dbReference>
<gene>
    <name evidence="2" type="ORF">CEP68_07800</name>
    <name evidence="3" type="ORF">NJD11_10465</name>
</gene>
<feature type="transmembrane region" description="Helical" evidence="1">
    <location>
        <begin position="30"/>
        <end position="51"/>
    </location>
</feature>
<dbReference type="GO" id="GO:0004713">
    <property type="term" value="F:protein tyrosine kinase activity"/>
    <property type="evidence" value="ECO:0007669"/>
    <property type="project" value="TreeGrafter"/>
</dbReference>
<keyword evidence="1" id="KW-0472">Membrane</keyword>